<dbReference type="GO" id="GO:0042744">
    <property type="term" value="P:hydrogen peroxide catabolic process"/>
    <property type="evidence" value="ECO:0007669"/>
    <property type="project" value="TreeGrafter"/>
</dbReference>
<dbReference type="SUPFAM" id="SSF52833">
    <property type="entry name" value="Thioredoxin-like"/>
    <property type="match status" value="1"/>
</dbReference>
<evidence type="ECO:0000259" key="10">
    <source>
        <dbReference type="PROSITE" id="PS51352"/>
    </source>
</evidence>
<dbReference type="InterPro" id="IPR037944">
    <property type="entry name" value="PRX5-like"/>
</dbReference>
<dbReference type="GO" id="GO:0034599">
    <property type="term" value="P:cellular response to oxidative stress"/>
    <property type="evidence" value="ECO:0007669"/>
    <property type="project" value="EnsemblFungi"/>
</dbReference>
<dbReference type="PROSITE" id="PS51352">
    <property type="entry name" value="THIOREDOXIN_2"/>
    <property type="match status" value="1"/>
</dbReference>
<evidence type="ECO:0000256" key="3">
    <source>
        <dbReference type="ARBA" id="ARBA00022862"/>
    </source>
</evidence>
<keyword evidence="5 9" id="KW-0676">Redox-active center</keyword>
<sequence length="172" mass="18722">MSVGPKPGDSFPEDVVFEYIPWAEEIDGFSACGVPINYNASKEWADKKVVLFALPGAFTPVCSARHVPGYMENLPKLREKGVDIVAVLAFNDAYVMSAWGKANKVTGDDILFLSDPDLKFSKSIGWAALDGYKSHTGRWAIVLDHGKVIYAQLERSKNVLEVSSAEAVLGAL</sequence>
<evidence type="ECO:0000256" key="4">
    <source>
        <dbReference type="ARBA" id="ARBA00023002"/>
    </source>
</evidence>
<evidence type="ECO:0000256" key="2">
    <source>
        <dbReference type="ARBA" id="ARBA00022559"/>
    </source>
</evidence>
<reference evidence="11 12" key="1">
    <citation type="journal article" date="2015" name="Environ. Microbiol.">
        <title>Metagenome sequence of Elaphomyces granulatus from sporocarp tissue reveals Ascomycota ectomycorrhizal fingerprints of genome expansion and a Proteobacteria-rich microbiome.</title>
        <authorList>
            <person name="Quandt C.A."/>
            <person name="Kohler A."/>
            <person name="Hesse C.N."/>
            <person name="Sharpton T.J."/>
            <person name="Martin F."/>
            <person name="Spatafora J.W."/>
        </authorList>
    </citation>
    <scope>NUCLEOTIDE SEQUENCE [LARGE SCALE GENOMIC DNA]</scope>
    <source>
        <strain evidence="11 12">OSC145934</strain>
    </source>
</reference>
<dbReference type="EMBL" id="NPHW01002825">
    <property type="protein sequence ID" value="OXV10671.1"/>
    <property type="molecule type" value="Genomic_DNA"/>
</dbReference>
<gene>
    <name evidence="11" type="ORF">Egran_01567</name>
</gene>
<comment type="function">
    <text evidence="9">Thiol-specific peroxidase that catalyzes the reduction of hydrogen peroxide and organic hydroperoxides to water and alcohols, respectively. Plays a role in cell protection against oxidative stress by detoxifying peroxides.</text>
</comment>
<evidence type="ECO:0000256" key="1">
    <source>
        <dbReference type="ARBA" id="ARBA00010505"/>
    </source>
</evidence>
<dbReference type="AlphaFoldDB" id="A0A232M2M6"/>
<feature type="active site" description="Cysteine sulfenic acid (-SOH) intermediate" evidence="8">
    <location>
        <position position="62"/>
    </location>
</feature>
<name>A0A232M2M6_9EURO</name>
<evidence type="ECO:0000256" key="7">
    <source>
        <dbReference type="ARBA" id="ARBA00079296"/>
    </source>
</evidence>
<keyword evidence="2 9" id="KW-0575">Peroxidase</keyword>
<dbReference type="InterPro" id="IPR036249">
    <property type="entry name" value="Thioredoxin-like_sf"/>
</dbReference>
<dbReference type="GO" id="GO:0045454">
    <property type="term" value="P:cell redox homeostasis"/>
    <property type="evidence" value="ECO:0007669"/>
    <property type="project" value="EnsemblFungi"/>
</dbReference>
<dbReference type="PANTHER" id="PTHR10430:SF30">
    <property type="entry name" value="PEROXIREDOXIN PRXA-RELATED"/>
    <property type="match status" value="1"/>
</dbReference>
<dbReference type="GO" id="GO:0005739">
    <property type="term" value="C:mitochondrion"/>
    <property type="evidence" value="ECO:0007669"/>
    <property type="project" value="TreeGrafter"/>
</dbReference>
<evidence type="ECO:0000256" key="5">
    <source>
        <dbReference type="ARBA" id="ARBA00023284"/>
    </source>
</evidence>
<evidence type="ECO:0000313" key="12">
    <source>
        <dbReference type="Proteomes" id="UP000243515"/>
    </source>
</evidence>
<dbReference type="PANTHER" id="PTHR10430">
    <property type="entry name" value="PEROXIREDOXIN"/>
    <property type="match status" value="1"/>
</dbReference>
<feature type="domain" description="Thioredoxin" evidence="10">
    <location>
        <begin position="5"/>
        <end position="172"/>
    </location>
</feature>
<dbReference type="CDD" id="cd03013">
    <property type="entry name" value="PRX5_like"/>
    <property type="match status" value="1"/>
</dbReference>
<keyword evidence="4 9" id="KW-0560">Oxidoreductase</keyword>
<dbReference type="GO" id="GO:0005777">
    <property type="term" value="C:peroxisome"/>
    <property type="evidence" value="ECO:0007669"/>
    <property type="project" value="TreeGrafter"/>
</dbReference>
<evidence type="ECO:0000256" key="9">
    <source>
        <dbReference type="RuleBase" id="RU366011"/>
    </source>
</evidence>
<comment type="caution">
    <text evidence="11">The sequence shown here is derived from an EMBL/GenBank/DDBJ whole genome shotgun (WGS) entry which is preliminary data.</text>
</comment>
<keyword evidence="3 9" id="KW-0049">Antioxidant</keyword>
<evidence type="ECO:0000256" key="8">
    <source>
        <dbReference type="PIRSR" id="PIRSR637944-1"/>
    </source>
</evidence>
<proteinExistence type="inferred from homology"/>
<dbReference type="GO" id="GO:0010038">
    <property type="term" value="P:response to metal ion"/>
    <property type="evidence" value="ECO:0007669"/>
    <property type="project" value="EnsemblFungi"/>
</dbReference>
<dbReference type="Proteomes" id="UP000243515">
    <property type="component" value="Unassembled WGS sequence"/>
</dbReference>
<accession>A0A232M2M6</accession>
<dbReference type="InterPro" id="IPR013766">
    <property type="entry name" value="Thioredoxin_domain"/>
</dbReference>
<dbReference type="FunFam" id="3.40.30.10:FF:000020">
    <property type="entry name" value="Peroxiredoxin"/>
    <property type="match status" value="1"/>
</dbReference>
<dbReference type="OrthoDB" id="195498at2759"/>
<organism evidence="11 12">
    <name type="scientific">Elaphomyces granulatus</name>
    <dbReference type="NCBI Taxonomy" id="519963"/>
    <lineage>
        <taxon>Eukaryota</taxon>
        <taxon>Fungi</taxon>
        <taxon>Dikarya</taxon>
        <taxon>Ascomycota</taxon>
        <taxon>Pezizomycotina</taxon>
        <taxon>Eurotiomycetes</taxon>
        <taxon>Eurotiomycetidae</taxon>
        <taxon>Eurotiales</taxon>
        <taxon>Elaphomycetaceae</taxon>
        <taxon>Elaphomyces</taxon>
    </lineage>
</organism>
<dbReference type="Gene3D" id="3.40.30.10">
    <property type="entry name" value="Glutaredoxin"/>
    <property type="match status" value="1"/>
</dbReference>
<protein>
    <recommendedName>
        <fullName evidence="6">Thioredoxin peroxidase</fullName>
    </recommendedName>
    <alternativeName>
        <fullName evidence="7">Thioredoxin-dependent peroxiredoxin</fullName>
    </alternativeName>
</protein>
<evidence type="ECO:0000256" key="6">
    <source>
        <dbReference type="ARBA" id="ARBA00032824"/>
    </source>
</evidence>
<dbReference type="InterPro" id="IPR013740">
    <property type="entry name" value="Redoxin"/>
</dbReference>
<comment type="similarity">
    <text evidence="1 9">Belongs to the peroxiredoxin family. Prx5 subfamily.</text>
</comment>
<keyword evidence="12" id="KW-1185">Reference proteome</keyword>
<dbReference type="GO" id="GO:0008379">
    <property type="term" value="F:thioredoxin peroxidase activity"/>
    <property type="evidence" value="ECO:0007669"/>
    <property type="project" value="EnsemblFungi"/>
</dbReference>
<dbReference type="Pfam" id="PF08534">
    <property type="entry name" value="Redoxin"/>
    <property type="match status" value="1"/>
</dbReference>
<evidence type="ECO:0000313" key="11">
    <source>
        <dbReference type="EMBL" id="OXV10671.1"/>
    </source>
</evidence>